<keyword evidence="4" id="KW-1185">Reference proteome</keyword>
<feature type="region of interest" description="Disordered" evidence="1">
    <location>
        <begin position="80"/>
        <end position="125"/>
    </location>
</feature>
<sequence>MALFLKVKRGKKSIFLEPNEGDKVQKAIDVIASVFEKDSDDVALVYQGKQLNPDKTFKDQAVTHANSQIVEPLRLQYIFREGGQWQEPEPEEEPVEETSQENSTDPSHASTAPHFPAELVKPPNM</sequence>
<dbReference type="KEGG" id="sre:PTSG_11006"/>
<evidence type="ECO:0000256" key="1">
    <source>
        <dbReference type="SAM" id="MobiDB-lite"/>
    </source>
</evidence>
<dbReference type="OrthoDB" id="10617258at2759"/>
<feature type="compositionally biased region" description="Polar residues" evidence="1">
    <location>
        <begin position="100"/>
        <end position="110"/>
    </location>
</feature>
<dbReference type="Gene3D" id="3.10.20.90">
    <property type="entry name" value="Phosphatidylinositol 3-kinase Catalytic Subunit, Chain A, domain 1"/>
    <property type="match status" value="1"/>
</dbReference>
<evidence type="ECO:0000313" key="3">
    <source>
        <dbReference type="EMBL" id="EGD81062.1"/>
    </source>
</evidence>
<dbReference type="GeneID" id="16068458"/>
<feature type="domain" description="Ubiquitin-like" evidence="2">
    <location>
        <begin position="1"/>
        <end position="67"/>
    </location>
</feature>
<protein>
    <recommendedName>
        <fullName evidence="2">Ubiquitin-like domain-containing protein</fullName>
    </recommendedName>
</protein>
<reference evidence="3" key="1">
    <citation type="submission" date="2009-08" db="EMBL/GenBank/DDBJ databases">
        <title>Annotation of Salpingoeca rosetta.</title>
        <authorList>
            <consortium name="The Broad Institute Genome Sequencing Platform"/>
            <person name="Russ C."/>
            <person name="Cuomo C."/>
            <person name="Burger G."/>
            <person name="Gray M.W."/>
            <person name="Holland P.W.H."/>
            <person name="King N."/>
            <person name="Lang F.B.F."/>
            <person name="Roger A.J."/>
            <person name="Ruiz-Trillo I."/>
            <person name="Young S.K."/>
            <person name="Zeng Q."/>
            <person name="Gargeya S."/>
            <person name="Alvarado L."/>
            <person name="Berlin A."/>
            <person name="Chapman S.B."/>
            <person name="Chen Z."/>
            <person name="Freedman E."/>
            <person name="Gellesch M."/>
            <person name="Goldberg J."/>
            <person name="Griggs A."/>
            <person name="Gujja S."/>
            <person name="Heilman E."/>
            <person name="Heiman D."/>
            <person name="Howarth C."/>
            <person name="Mehta T."/>
            <person name="Neiman D."/>
            <person name="Pearson M."/>
            <person name="Roberts A."/>
            <person name="Saif S."/>
            <person name="Shea T."/>
            <person name="Shenoy N."/>
            <person name="Sisk P."/>
            <person name="Stolte C."/>
            <person name="Sykes S."/>
            <person name="White J."/>
            <person name="Yandava C."/>
            <person name="Haas B."/>
            <person name="Nusbaum C."/>
            <person name="Birren B."/>
        </authorList>
    </citation>
    <scope>NUCLEOTIDE SEQUENCE [LARGE SCALE GENOMIC DNA]</scope>
    <source>
        <strain evidence="3">ATCC 50818</strain>
    </source>
</reference>
<name>F2USF3_SALR5</name>
<organism evidence="4">
    <name type="scientific">Salpingoeca rosetta (strain ATCC 50818 / BSB-021)</name>
    <dbReference type="NCBI Taxonomy" id="946362"/>
    <lineage>
        <taxon>Eukaryota</taxon>
        <taxon>Choanoflagellata</taxon>
        <taxon>Craspedida</taxon>
        <taxon>Salpingoecidae</taxon>
        <taxon>Salpingoeca</taxon>
    </lineage>
</organism>
<dbReference type="Proteomes" id="UP000007799">
    <property type="component" value="Unassembled WGS sequence"/>
</dbReference>
<dbReference type="RefSeq" id="XP_004987931.1">
    <property type="nucleotide sequence ID" value="XM_004987874.1"/>
</dbReference>
<dbReference type="AlphaFoldDB" id="F2USF3"/>
<dbReference type="InParanoid" id="F2USF3"/>
<accession>F2USF3</accession>
<dbReference type="InterPro" id="IPR022617">
    <property type="entry name" value="Rad60/SUMO-like_dom"/>
</dbReference>
<dbReference type="SUPFAM" id="SSF54236">
    <property type="entry name" value="Ubiquitin-like"/>
    <property type="match status" value="1"/>
</dbReference>
<proteinExistence type="predicted"/>
<evidence type="ECO:0000313" key="4">
    <source>
        <dbReference type="Proteomes" id="UP000007799"/>
    </source>
</evidence>
<dbReference type="Pfam" id="PF11976">
    <property type="entry name" value="Rad60-SLD"/>
    <property type="match status" value="1"/>
</dbReference>
<feature type="compositionally biased region" description="Acidic residues" evidence="1">
    <location>
        <begin position="88"/>
        <end position="99"/>
    </location>
</feature>
<dbReference type="PROSITE" id="PS50053">
    <property type="entry name" value="UBIQUITIN_2"/>
    <property type="match status" value="1"/>
</dbReference>
<gene>
    <name evidence="3" type="ORF">PTSG_11006</name>
</gene>
<dbReference type="EMBL" id="GL832994">
    <property type="protein sequence ID" value="EGD81062.1"/>
    <property type="molecule type" value="Genomic_DNA"/>
</dbReference>
<dbReference type="InterPro" id="IPR029071">
    <property type="entry name" value="Ubiquitin-like_domsf"/>
</dbReference>
<dbReference type="InterPro" id="IPR000626">
    <property type="entry name" value="Ubiquitin-like_dom"/>
</dbReference>
<evidence type="ECO:0000259" key="2">
    <source>
        <dbReference type="PROSITE" id="PS50053"/>
    </source>
</evidence>